<dbReference type="Pfam" id="PF11102">
    <property type="entry name" value="YjbF"/>
    <property type="match status" value="1"/>
</dbReference>
<evidence type="ECO:0000313" key="2">
    <source>
        <dbReference type="Proteomes" id="UP001170481"/>
    </source>
</evidence>
<comment type="caution">
    <text evidence="1">The sequence shown here is derived from an EMBL/GenBank/DDBJ whole genome shotgun (WGS) entry which is preliminary data.</text>
</comment>
<dbReference type="AlphaFoldDB" id="A0AAP4WVJ1"/>
<reference evidence="1" key="1">
    <citation type="submission" date="2023-07" db="EMBL/GenBank/DDBJ databases">
        <title>Genome content predicts the carbon catabolic preferences of heterotrophic bacteria.</title>
        <authorList>
            <person name="Gralka M."/>
        </authorList>
    </citation>
    <scope>NUCLEOTIDE SEQUENCE</scope>
    <source>
        <strain evidence="1">C2R13</strain>
    </source>
</reference>
<dbReference type="RefSeq" id="WP_054556266.1">
    <property type="nucleotide sequence ID" value="NZ_JAUORK010000008.1"/>
</dbReference>
<organism evidence="1 2">
    <name type="scientific">Cobetia amphilecti</name>
    <dbReference type="NCBI Taxonomy" id="1055104"/>
    <lineage>
        <taxon>Bacteria</taxon>
        <taxon>Pseudomonadati</taxon>
        <taxon>Pseudomonadota</taxon>
        <taxon>Gammaproteobacteria</taxon>
        <taxon>Oceanospirillales</taxon>
        <taxon>Halomonadaceae</taxon>
        <taxon>Cobetia</taxon>
    </lineage>
</organism>
<keyword evidence="1" id="KW-0449">Lipoprotein</keyword>
<dbReference type="Proteomes" id="UP001170481">
    <property type="component" value="Unassembled WGS sequence"/>
</dbReference>
<sequence length="262" mass="28511">MKTARATQRFTFSSPARGTAATSVVSRALRSRSLAAFGTLACLVSLGGCAQIVSSSLGDVMGKDEFDATRASELPYASLKLKHANSTALVVLATLEGDGRIARFESRDRGILELRDGVLSATSGFARDVADRREQSTTGRALARPAWLMASGTTYQVSVSALSPYPRRLERQDAASTGSQRQDDVAVMQVHEATARLECETAAPYSLPLAELPLQHCREILSWDDGSTTRNDLWRDENRVWAADMTAWPDGPRFGWEVAKAW</sequence>
<proteinExistence type="predicted"/>
<dbReference type="Gene3D" id="2.40.360.10">
    <property type="entry name" value="YmcC-like"/>
    <property type="match status" value="1"/>
</dbReference>
<name>A0AAP4WVJ1_9GAMM</name>
<dbReference type="InterPro" id="IPR021308">
    <property type="entry name" value="GfcB"/>
</dbReference>
<dbReference type="InterPro" id="IPR023373">
    <property type="entry name" value="YmcC_sf"/>
</dbReference>
<accession>A0AAP4WVJ1</accession>
<evidence type="ECO:0000313" key="1">
    <source>
        <dbReference type="EMBL" id="MDO6672125.1"/>
    </source>
</evidence>
<dbReference type="SUPFAM" id="SSF159270">
    <property type="entry name" value="YmcC-like"/>
    <property type="match status" value="1"/>
</dbReference>
<dbReference type="EMBL" id="JAUORK010000008">
    <property type="protein sequence ID" value="MDO6672125.1"/>
    <property type="molecule type" value="Genomic_DNA"/>
</dbReference>
<protein>
    <submittedName>
        <fullName evidence="1">YjbF family lipoprotein</fullName>
    </submittedName>
</protein>
<gene>
    <name evidence="1" type="ORF">Q4535_08315</name>
</gene>